<dbReference type="AlphaFoldDB" id="A0AAD7G321"/>
<evidence type="ECO:0000313" key="1">
    <source>
        <dbReference type="EMBL" id="KAJ7662451.1"/>
    </source>
</evidence>
<accession>A0AAD7G321</accession>
<name>A0AAD7G321_MYCRO</name>
<protein>
    <submittedName>
        <fullName evidence="1">Uncharacterized protein</fullName>
    </submittedName>
</protein>
<dbReference type="EMBL" id="JARKIE010000240">
    <property type="protein sequence ID" value="KAJ7662451.1"/>
    <property type="molecule type" value="Genomic_DNA"/>
</dbReference>
<gene>
    <name evidence="1" type="ORF">B0H17DRAFT_1144318</name>
</gene>
<sequence>MSITVFPFSSALQLFVKNTEALDAAGQPQDRVIQSSVTRLRYCQHPGLAGHAFILADLQDSSRMDLATTPELLIGPGEYNFRYEILFPASSPTPVDILRVALAVRVEYTLIRSNCHFIVCIRRCPIRRRALFTFLFGTFTGIEGEKERILDESDDGQATVVFRREAKMAALEDENRRLKLEIHFPIKPISALGALNSALEALKSLPEDRSAHKLCMEIQGRTETRREEYRGEYSACPVVLGRELREHQEVGDAGSATMHRMVYVVVPRADQVAHTLADVRDGDCGALLRSVVRAPGAIVWLFHGRHAVESLELQHDQMLVQLQMSELDDEERVGGRAAGDGLSPVDRVEVTIEEVGEGVSSLFRREDDA</sequence>
<dbReference type="Proteomes" id="UP001221757">
    <property type="component" value="Unassembled WGS sequence"/>
</dbReference>
<reference evidence="1" key="1">
    <citation type="submission" date="2023-03" db="EMBL/GenBank/DDBJ databases">
        <title>Massive genome expansion in bonnet fungi (Mycena s.s.) driven by repeated elements and novel gene families across ecological guilds.</title>
        <authorList>
            <consortium name="Lawrence Berkeley National Laboratory"/>
            <person name="Harder C.B."/>
            <person name="Miyauchi S."/>
            <person name="Viragh M."/>
            <person name="Kuo A."/>
            <person name="Thoen E."/>
            <person name="Andreopoulos B."/>
            <person name="Lu D."/>
            <person name="Skrede I."/>
            <person name="Drula E."/>
            <person name="Henrissat B."/>
            <person name="Morin E."/>
            <person name="Kohler A."/>
            <person name="Barry K."/>
            <person name="LaButti K."/>
            <person name="Morin E."/>
            <person name="Salamov A."/>
            <person name="Lipzen A."/>
            <person name="Mereny Z."/>
            <person name="Hegedus B."/>
            <person name="Baldrian P."/>
            <person name="Stursova M."/>
            <person name="Weitz H."/>
            <person name="Taylor A."/>
            <person name="Grigoriev I.V."/>
            <person name="Nagy L.G."/>
            <person name="Martin F."/>
            <person name="Kauserud H."/>
        </authorList>
    </citation>
    <scope>NUCLEOTIDE SEQUENCE</scope>
    <source>
        <strain evidence="1">CBHHK067</strain>
    </source>
</reference>
<evidence type="ECO:0000313" key="2">
    <source>
        <dbReference type="Proteomes" id="UP001221757"/>
    </source>
</evidence>
<organism evidence="1 2">
    <name type="scientific">Mycena rosella</name>
    <name type="common">Pink bonnet</name>
    <name type="synonym">Agaricus rosellus</name>
    <dbReference type="NCBI Taxonomy" id="1033263"/>
    <lineage>
        <taxon>Eukaryota</taxon>
        <taxon>Fungi</taxon>
        <taxon>Dikarya</taxon>
        <taxon>Basidiomycota</taxon>
        <taxon>Agaricomycotina</taxon>
        <taxon>Agaricomycetes</taxon>
        <taxon>Agaricomycetidae</taxon>
        <taxon>Agaricales</taxon>
        <taxon>Marasmiineae</taxon>
        <taxon>Mycenaceae</taxon>
        <taxon>Mycena</taxon>
    </lineage>
</organism>
<proteinExistence type="predicted"/>
<comment type="caution">
    <text evidence="1">The sequence shown here is derived from an EMBL/GenBank/DDBJ whole genome shotgun (WGS) entry which is preliminary data.</text>
</comment>
<keyword evidence="2" id="KW-1185">Reference proteome</keyword>